<organism evidence="3 4">
    <name type="scientific">Photobacterium kishitanii</name>
    <dbReference type="NCBI Taxonomy" id="318456"/>
    <lineage>
        <taxon>Bacteria</taxon>
        <taxon>Pseudomonadati</taxon>
        <taxon>Pseudomonadota</taxon>
        <taxon>Gammaproteobacteria</taxon>
        <taxon>Vibrionales</taxon>
        <taxon>Vibrionaceae</taxon>
        <taxon>Photobacterium</taxon>
    </lineage>
</organism>
<gene>
    <name evidence="3" type="ORF">C9J27_03435</name>
</gene>
<comment type="caution">
    <text evidence="3">The sequence shown here is derived from an EMBL/GenBank/DDBJ whole genome shotgun (WGS) entry which is preliminary data.</text>
</comment>
<reference evidence="3 4" key="1">
    <citation type="submission" date="2018-01" db="EMBL/GenBank/DDBJ databases">
        <title>Whole genome sequencing of Histamine producing bacteria.</title>
        <authorList>
            <person name="Butler K."/>
        </authorList>
    </citation>
    <scope>NUCLEOTIDE SEQUENCE [LARGE SCALE GENOMIC DNA]</scope>
    <source>
        <strain evidence="3 4">FS-7.2</strain>
    </source>
</reference>
<proteinExistence type="predicted"/>
<keyword evidence="2" id="KW-0732">Signal</keyword>
<keyword evidence="1" id="KW-0175">Coiled coil</keyword>
<evidence type="ECO:0000256" key="1">
    <source>
        <dbReference type="SAM" id="Coils"/>
    </source>
</evidence>
<feature type="chain" id="PRO_5015486139" evidence="2">
    <location>
        <begin position="48"/>
        <end position="228"/>
    </location>
</feature>
<name>A0A2T3KMS8_9GAMM</name>
<evidence type="ECO:0000313" key="3">
    <source>
        <dbReference type="EMBL" id="PSV01084.1"/>
    </source>
</evidence>
<sequence>MYINKFVNFILKVNTQSCFFFIKLKQKMKRLFLAASLMALLSSSAGASTPTNTDIVNLIKNHDYVQLKADLYNNDIPVLNRNDGYSILDYAMNIGDKRAAIIIADYNNSSMSERNVVKMRNSIKVLETEITKTNTRMISSNGSYKEDLQSKLKEMSEAKAKMESQINNIQSKINKDGSAELKEKVAKLEQDVKFLMSNFINADEIKNDFNEKIKSTSSLKITTSANCN</sequence>
<evidence type="ECO:0000256" key="2">
    <source>
        <dbReference type="SAM" id="SignalP"/>
    </source>
</evidence>
<dbReference type="EMBL" id="PYNF01000002">
    <property type="protein sequence ID" value="PSV01084.1"/>
    <property type="molecule type" value="Genomic_DNA"/>
</dbReference>
<feature type="signal peptide" evidence="2">
    <location>
        <begin position="1"/>
        <end position="47"/>
    </location>
</feature>
<dbReference type="Proteomes" id="UP000241426">
    <property type="component" value="Unassembled WGS sequence"/>
</dbReference>
<evidence type="ECO:0000313" key="4">
    <source>
        <dbReference type="Proteomes" id="UP000241426"/>
    </source>
</evidence>
<dbReference type="AlphaFoldDB" id="A0A2T3KMS8"/>
<accession>A0A2T3KMS8</accession>
<protein>
    <submittedName>
        <fullName evidence="3">Uncharacterized protein</fullName>
    </submittedName>
</protein>
<feature type="coiled-coil region" evidence="1">
    <location>
        <begin position="145"/>
        <end position="198"/>
    </location>
</feature>